<dbReference type="PANTHER" id="PTHR43790:SF9">
    <property type="entry name" value="GALACTOFURANOSE TRANSPORTER ATP-BINDING PROTEIN YTFR"/>
    <property type="match status" value="1"/>
</dbReference>
<dbReference type="SUPFAM" id="SSF52540">
    <property type="entry name" value="P-loop containing nucleoside triphosphate hydrolases"/>
    <property type="match status" value="2"/>
</dbReference>
<dbReference type="InterPro" id="IPR027417">
    <property type="entry name" value="P-loop_NTPase"/>
</dbReference>
<dbReference type="CDD" id="cd03216">
    <property type="entry name" value="ABC_Carb_Monos_I"/>
    <property type="match status" value="1"/>
</dbReference>
<evidence type="ECO:0000313" key="6">
    <source>
        <dbReference type="EMBL" id="UWP60496.1"/>
    </source>
</evidence>
<keyword evidence="3" id="KW-0547">Nucleotide-binding</keyword>
<dbReference type="Proteomes" id="UP001060164">
    <property type="component" value="Chromosome"/>
</dbReference>
<dbReference type="EMBL" id="CP102290">
    <property type="protein sequence ID" value="UWP60496.1"/>
    <property type="molecule type" value="Genomic_DNA"/>
</dbReference>
<evidence type="ECO:0000313" key="7">
    <source>
        <dbReference type="Proteomes" id="UP001060164"/>
    </source>
</evidence>
<dbReference type="Gene3D" id="3.40.50.300">
    <property type="entry name" value="P-loop containing nucleotide triphosphate hydrolases"/>
    <property type="match status" value="2"/>
</dbReference>
<feature type="domain" description="ABC transporter" evidence="5">
    <location>
        <begin position="6"/>
        <end position="242"/>
    </location>
</feature>
<organism evidence="6 7">
    <name type="scientific">Ruminococcus gauvreauii</name>
    <dbReference type="NCBI Taxonomy" id="438033"/>
    <lineage>
        <taxon>Bacteria</taxon>
        <taxon>Bacillati</taxon>
        <taxon>Bacillota</taxon>
        <taxon>Clostridia</taxon>
        <taxon>Eubacteriales</taxon>
        <taxon>Oscillospiraceae</taxon>
        <taxon>Ruminococcus</taxon>
    </lineage>
</organism>
<dbReference type="PANTHER" id="PTHR43790">
    <property type="entry name" value="CARBOHYDRATE TRANSPORT ATP-BINDING PROTEIN MG119-RELATED"/>
    <property type="match status" value="1"/>
</dbReference>
<name>A0ABY5VJT6_9FIRM</name>
<reference evidence="6" key="1">
    <citation type="journal article" date="2022" name="Cell">
        <title>Design, construction, and in vivo augmentation of a complex gut microbiome.</title>
        <authorList>
            <person name="Cheng A.G."/>
            <person name="Ho P.Y."/>
            <person name="Aranda-Diaz A."/>
            <person name="Jain S."/>
            <person name="Yu F.B."/>
            <person name="Meng X."/>
            <person name="Wang M."/>
            <person name="Iakiviak M."/>
            <person name="Nagashima K."/>
            <person name="Zhao A."/>
            <person name="Murugkar P."/>
            <person name="Patil A."/>
            <person name="Atabakhsh K."/>
            <person name="Weakley A."/>
            <person name="Yan J."/>
            <person name="Brumbaugh A.R."/>
            <person name="Higginbottom S."/>
            <person name="Dimas A."/>
            <person name="Shiver A.L."/>
            <person name="Deutschbauer A."/>
            <person name="Neff N."/>
            <person name="Sonnenburg J.L."/>
            <person name="Huang K.C."/>
            <person name="Fischbach M.A."/>
        </authorList>
    </citation>
    <scope>NUCLEOTIDE SEQUENCE</scope>
    <source>
        <strain evidence="6">DSM 19829</strain>
    </source>
</reference>
<feature type="domain" description="ABC transporter" evidence="5">
    <location>
        <begin position="252"/>
        <end position="497"/>
    </location>
</feature>
<evidence type="ECO:0000256" key="2">
    <source>
        <dbReference type="ARBA" id="ARBA00022737"/>
    </source>
</evidence>
<gene>
    <name evidence="6" type="ORF">NQ502_05520</name>
</gene>
<proteinExistence type="predicted"/>
<protein>
    <submittedName>
        <fullName evidence="6">Sugar ABC transporter ATP-binding protein</fullName>
    </submittedName>
</protein>
<accession>A0ABY5VJT6</accession>
<dbReference type="InterPro" id="IPR003593">
    <property type="entry name" value="AAA+_ATPase"/>
</dbReference>
<keyword evidence="2" id="KW-0677">Repeat</keyword>
<dbReference type="RefSeq" id="WP_028530093.1">
    <property type="nucleotide sequence ID" value="NZ_CABLBR010000042.1"/>
</dbReference>
<keyword evidence="7" id="KW-1185">Reference proteome</keyword>
<dbReference type="SMART" id="SM00382">
    <property type="entry name" value="AAA"/>
    <property type="match status" value="2"/>
</dbReference>
<dbReference type="InterPro" id="IPR003439">
    <property type="entry name" value="ABC_transporter-like_ATP-bd"/>
</dbReference>
<dbReference type="GO" id="GO:0005524">
    <property type="term" value="F:ATP binding"/>
    <property type="evidence" value="ECO:0007669"/>
    <property type="project" value="UniProtKB-KW"/>
</dbReference>
<dbReference type="PROSITE" id="PS00211">
    <property type="entry name" value="ABC_TRANSPORTER_1"/>
    <property type="match status" value="1"/>
</dbReference>
<evidence type="ECO:0000256" key="1">
    <source>
        <dbReference type="ARBA" id="ARBA00022448"/>
    </source>
</evidence>
<keyword evidence="1" id="KW-0813">Transport</keyword>
<dbReference type="PROSITE" id="PS50893">
    <property type="entry name" value="ABC_TRANSPORTER_2"/>
    <property type="match status" value="2"/>
</dbReference>
<evidence type="ECO:0000259" key="5">
    <source>
        <dbReference type="PROSITE" id="PS50893"/>
    </source>
</evidence>
<dbReference type="InterPro" id="IPR050107">
    <property type="entry name" value="ABC_carbohydrate_import_ATPase"/>
</dbReference>
<dbReference type="CDD" id="cd03215">
    <property type="entry name" value="ABC_Carb_Monos_II"/>
    <property type="match status" value="1"/>
</dbReference>
<evidence type="ECO:0000256" key="4">
    <source>
        <dbReference type="ARBA" id="ARBA00022840"/>
    </source>
</evidence>
<sequence>MSEYVLEMTDIEKSFPGVQVLKGVSLRVKPGEVHALMGENGAGKSTLMKILMGIYTADAGTVLIDGKKEIIRGPKSAMEHGISMIHQELNPVLDMQVYENVYMGRELKQGPGLVDKKREQKETQKLLESLGIPISATRMMRELSVAQCQLIEIVKAISINARLVIMDEPTSAITDKEITTLFEQIDRLKKNNVAIIYISHKMDEIFQICDHITVLRDGEYIGDDEAANLDQEKLIRMMVGREISDVYPKSQVPIGRLVFEVKNLNYRNKVKNAGFQLHAGEILGIAGLVGAGRSELAETVFGMRRKDSGEICKEGKELHITHPRHAIKNKIALITEDRKFTGLNLMGSVKENITLASLADTLSKGGLILKGKEARQADQYIEKLKIKTPGRDTLTGDLSGGNQQKVVVAKWLLTEPDIIILDEPTRGIDVGAKRDIYLLIGELVKQGKAVVVISSEIPEIMGLCDRVIVMAAGKITGEVMRKDFTQELIMTYAAKFGEDGQ</sequence>
<dbReference type="Pfam" id="PF00005">
    <property type="entry name" value="ABC_tran"/>
    <property type="match status" value="2"/>
</dbReference>
<dbReference type="InterPro" id="IPR017871">
    <property type="entry name" value="ABC_transporter-like_CS"/>
</dbReference>
<keyword evidence="4 6" id="KW-0067">ATP-binding</keyword>
<evidence type="ECO:0000256" key="3">
    <source>
        <dbReference type="ARBA" id="ARBA00022741"/>
    </source>
</evidence>